<dbReference type="GO" id="GO:0010181">
    <property type="term" value="F:FMN binding"/>
    <property type="evidence" value="ECO:0007669"/>
    <property type="project" value="InterPro"/>
</dbReference>
<reference evidence="3 4" key="1">
    <citation type="journal article" date="2012" name="Eukaryot. Cell">
        <title>Draft genome sequence of CBS 2479, the standard type strain of Trichosporon asahii.</title>
        <authorList>
            <person name="Yang R.Y."/>
            <person name="Li H.T."/>
            <person name="Zhu H."/>
            <person name="Zhou G.P."/>
            <person name="Wang M."/>
            <person name="Wang L."/>
        </authorList>
    </citation>
    <scope>NUCLEOTIDE SEQUENCE [LARGE SCALE GENOMIC DNA]</scope>
    <source>
        <strain evidence="4">ATCC 90039 / CBS 2479 / JCM 2466 / KCTC 7840 / NCYC 2677 / UAMH 7654</strain>
    </source>
</reference>
<comment type="caution">
    <text evidence="3">The sequence shown here is derived from an EMBL/GenBank/DDBJ whole genome shotgun (WGS) entry which is preliminary data.</text>
</comment>
<dbReference type="PANTHER" id="PTHR28243">
    <property type="entry name" value="AGL049CP"/>
    <property type="match status" value="1"/>
</dbReference>
<evidence type="ECO:0000313" key="3">
    <source>
        <dbReference type="EMBL" id="EJT45347.1"/>
    </source>
</evidence>
<evidence type="ECO:0000313" key="4">
    <source>
        <dbReference type="Proteomes" id="UP000002748"/>
    </source>
</evidence>
<dbReference type="VEuPathDB" id="FungiDB:A1Q1_06110"/>
<dbReference type="InterPro" id="IPR012349">
    <property type="entry name" value="Split_barrel_FMN-bd"/>
</dbReference>
<dbReference type="AlphaFoldDB" id="J6ERJ9"/>
<dbReference type="InterPro" id="IPR024624">
    <property type="entry name" value="Pyridox_Oxase_Alr4036_FMN-bd"/>
</dbReference>
<dbReference type="RefSeq" id="XP_014176794.1">
    <property type="nucleotide sequence ID" value="XM_014321319.1"/>
</dbReference>
<name>J6ERJ9_TRIAS</name>
<dbReference type="Proteomes" id="UP000002748">
    <property type="component" value="Unassembled WGS sequence"/>
</dbReference>
<evidence type="ECO:0000259" key="2">
    <source>
        <dbReference type="Pfam" id="PF12766"/>
    </source>
</evidence>
<dbReference type="Gene3D" id="2.30.110.10">
    <property type="entry name" value="Electron Transport, Fmn-binding Protein, Chain A"/>
    <property type="match status" value="1"/>
</dbReference>
<proteinExistence type="predicted"/>
<dbReference type="GeneID" id="25989622"/>
<dbReference type="PANTHER" id="PTHR28243:SF1">
    <property type="entry name" value="PYRIDOXAMINE 5'-PHOSPHATE OXIDASE ALR4036 FAMILY FMN-BINDING DOMAIN-CONTAINING PROTEIN"/>
    <property type="match status" value="1"/>
</dbReference>
<dbReference type="OrthoDB" id="434253at2759"/>
<feature type="region of interest" description="Disordered" evidence="1">
    <location>
        <begin position="197"/>
        <end position="219"/>
    </location>
</feature>
<dbReference type="KEGG" id="tasa:A1Q1_06110"/>
<dbReference type="HOGENOM" id="CLU_058669_1_1_1"/>
<accession>J6ERJ9</accession>
<evidence type="ECO:0000256" key="1">
    <source>
        <dbReference type="SAM" id="MobiDB-lite"/>
    </source>
</evidence>
<dbReference type="Pfam" id="PF12766">
    <property type="entry name" value="Pyridox_oxase_2"/>
    <property type="match status" value="1"/>
</dbReference>
<sequence length="219" mass="24908">MTTPEWRTVLEQQLKQHAKSSVYSFATASPAPHVRYVVHREFSPSHLLLTTTDRRMAKARQMEHGAAIAWLFPSLVQVRLEGRMILYPSPIPFPNPPATTAEEDAKTLADSFPKDAPESDPQWWEKKRKELWDGLSPELRASFCRPKPGAELKDDPNNWIDELVSYEKTKDALARAWENFAVLALQPESVEVLDLGSKPHKRTQWTSATDAPRKTEVVP</sequence>
<dbReference type="EMBL" id="ALBS01000327">
    <property type="protein sequence ID" value="EJT45347.1"/>
    <property type="molecule type" value="Genomic_DNA"/>
</dbReference>
<gene>
    <name evidence="3" type="ORF">A1Q1_06110</name>
</gene>
<dbReference type="SUPFAM" id="SSF50475">
    <property type="entry name" value="FMN-binding split barrel"/>
    <property type="match status" value="1"/>
</dbReference>
<feature type="domain" description="Pyridoxamine 5'-phosphate oxidase Alr4036 family FMN-binding" evidence="2">
    <location>
        <begin position="4"/>
        <end position="86"/>
    </location>
</feature>
<protein>
    <recommendedName>
        <fullName evidence="2">Pyridoxamine 5'-phosphate oxidase Alr4036 family FMN-binding domain-containing protein</fullName>
    </recommendedName>
</protein>
<organism evidence="3 4">
    <name type="scientific">Trichosporon asahii var. asahii (strain ATCC 90039 / CBS 2479 / JCM 2466 / KCTC 7840 / NBRC 103889/ NCYC 2677 / UAMH 7654)</name>
    <name type="common">Yeast</name>
    <dbReference type="NCBI Taxonomy" id="1186058"/>
    <lineage>
        <taxon>Eukaryota</taxon>
        <taxon>Fungi</taxon>
        <taxon>Dikarya</taxon>
        <taxon>Basidiomycota</taxon>
        <taxon>Agaricomycotina</taxon>
        <taxon>Tremellomycetes</taxon>
        <taxon>Trichosporonales</taxon>
        <taxon>Trichosporonaceae</taxon>
        <taxon>Trichosporon</taxon>
    </lineage>
</organism>